<evidence type="ECO:0000313" key="4">
    <source>
        <dbReference type="Ensembl" id="ENSHCOP00000010441.1"/>
    </source>
</evidence>
<reference evidence="4" key="1">
    <citation type="submission" date="2025-08" db="UniProtKB">
        <authorList>
            <consortium name="Ensembl"/>
        </authorList>
    </citation>
    <scope>IDENTIFICATION</scope>
</reference>
<feature type="compositionally biased region" description="Low complexity" evidence="2">
    <location>
        <begin position="182"/>
        <end position="192"/>
    </location>
</feature>
<dbReference type="Gene3D" id="3.10.350.10">
    <property type="entry name" value="LysM domain"/>
    <property type="match status" value="1"/>
</dbReference>
<proteinExistence type="predicted"/>
<protein>
    <recommendedName>
        <fullName evidence="1">LysM and putative peptidoglycan-binding domain-containing protein 1</fullName>
    </recommendedName>
</protein>
<feature type="compositionally biased region" description="Low complexity" evidence="2">
    <location>
        <begin position="199"/>
        <end position="208"/>
    </location>
</feature>
<evidence type="ECO:0000313" key="5">
    <source>
        <dbReference type="Proteomes" id="UP000264820"/>
    </source>
</evidence>
<dbReference type="PANTHER" id="PTHR20932:SF2">
    <property type="entry name" value="AND PUTATIVE PEPTIDOGLYCAN-BINDING DOMAIN-CONTAINING PROTEIN 1-RELATED"/>
    <property type="match status" value="1"/>
</dbReference>
<dbReference type="CDD" id="cd00118">
    <property type="entry name" value="LysM"/>
    <property type="match status" value="1"/>
</dbReference>
<dbReference type="PROSITE" id="PS51782">
    <property type="entry name" value="LYSM"/>
    <property type="match status" value="1"/>
</dbReference>
<dbReference type="GeneTree" id="ENSGT00940000160002"/>
<dbReference type="AlphaFoldDB" id="A0A3Q2YB48"/>
<dbReference type="SUPFAM" id="SSF54106">
    <property type="entry name" value="LysM domain"/>
    <property type="match status" value="1"/>
</dbReference>
<accession>A0A3Q2YB48</accession>
<feature type="compositionally biased region" description="Polar residues" evidence="2">
    <location>
        <begin position="1"/>
        <end position="11"/>
    </location>
</feature>
<feature type="compositionally biased region" description="Low complexity" evidence="2">
    <location>
        <begin position="24"/>
        <end position="37"/>
    </location>
</feature>
<feature type="compositionally biased region" description="Acidic residues" evidence="2">
    <location>
        <begin position="106"/>
        <end position="116"/>
    </location>
</feature>
<evidence type="ECO:0000256" key="2">
    <source>
        <dbReference type="SAM" id="MobiDB-lite"/>
    </source>
</evidence>
<dbReference type="InterPro" id="IPR045030">
    <property type="entry name" value="LYSM1-4"/>
</dbReference>
<dbReference type="InterPro" id="IPR036779">
    <property type="entry name" value="LysM_dom_sf"/>
</dbReference>
<dbReference type="Ensembl" id="ENSHCOT00000016861.1">
    <property type="protein sequence ID" value="ENSHCOP00000010441.1"/>
    <property type="gene ID" value="ENSHCOG00000013057.1"/>
</dbReference>
<evidence type="ECO:0000259" key="3">
    <source>
        <dbReference type="PROSITE" id="PS51782"/>
    </source>
</evidence>
<dbReference type="PANTHER" id="PTHR20932">
    <property type="entry name" value="LYSM AND PUTATIVE PEPTIDOGLYCAN-BINDING DOMAIN-CONTAINING PROTEIN"/>
    <property type="match status" value="1"/>
</dbReference>
<dbReference type="STRING" id="109280.ENSHCOP00000010441"/>
<keyword evidence="5" id="KW-1185">Reference proteome</keyword>
<dbReference type="OMA" id="PMDFLKR"/>
<dbReference type="InterPro" id="IPR018392">
    <property type="entry name" value="LysM"/>
</dbReference>
<feature type="region of interest" description="Disordered" evidence="2">
    <location>
        <begin position="94"/>
        <end position="118"/>
    </location>
</feature>
<organism evidence="4 5">
    <name type="scientific">Hippocampus comes</name>
    <name type="common">Tiger tail seahorse</name>
    <dbReference type="NCBI Taxonomy" id="109280"/>
    <lineage>
        <taxon>Eukaryota</taxon>
        <taxon>Metazoa</taxon>
        <taxon>Chordata</taxon>
        <taxon>Craniata</taxon>
        <taxon>Vertebrata</taxon>
        <taxon>Euteleostomi</taxon>
        <taxon>Actinopterygii</taxon>
        <taxon>Neopterygii</taxon>
        <taxon>Teleostei</taxon>
        <taxon>Neoteleostei</taxon>
        <taxon>Acanthomorphata</taxon>
        <taxon>Syngnathiaria</taxon>
        <taxon>Syngnathiformes</taxon>
        <taxon>Syngnathoidei</taxon>
        <taxon>Syngnathidae</taxon>
        <taxon>Hippocampus</taxon>
    </lineage>
</organism>
<reference evidence="4" key="2">
    <citation type="submission" date="2025-09" db="UniProtKB">
        <authorList>
            <consortium name="Ensembl"/>
        </authorList>
    </citation>
    <scope>IDENTIFICATION</scope>
</reference>
<feature type="region of interest" description="Disordered" evidence="2">
    <location>
        <begin position="181"/>
        <end position="227"/>
    </location>
</feature>
<sequence length="227" mass="24895">MSWNGSGQSQCEPADAGGSGLLRGGRSSRSYGSLVRSNLSPVRRRHIEHPIQPGETLQGLALKYGVTTEQIKRVNRLYTNDSIFLKRSLSIPVPSHSEAHNAATDADNEEEEDGDDKDARLGDQVFRTANGPTASPFCATKELTAADFFSRLDGVISESKRAAARRWQDAEKRLADLETICSSSLSERPRSPSGRRQRAPPSAAAVPPTTTKLTMKLREREDDLFEL</sequence>
<feature type="domain" description="LysM" evidence="3">
    <location>
        <begin position="47"/>
        <end position="91"/>
    </location>
</feature>
<evidence type="ECO:0000256" key="1">
    <source>
        <dbReference type="ARBA" id="ARBA00040996"/>
    </source>
</evidence>
<dbReference type="Proteomes" id="UP000264820">
    <property type="component" value="Unplaced"/>
</dbReference>
<name>A0A3Q2YB48_HIPCM</name>
<dbReference type="SMART" id="SM00257">
    <property type="entry name" value="LysM"/>
    <property type="match status" value="1"/>
</dbReference>
<feature type="region of interest" description="Disordered" evidence="2">
    <location>
        <begin position="1"/>
        <end position="38"/>
    </location>
</feature>
<dbReference type="Pfam" id="PF01476">
    <property type="entry name" value="LysM"/>
    <property type="match status" value="1"/>
</dbReference>